<evidence type="ECO:0000256" key="6">
    <source>
        <dbReference type="SAM" id="Phobius"/>
    </source>
</evidence>
<evidence type="ECO:0000256" key="1">
    <source>
        <dbReference type="ARBA" id="ARBA00005399"/>
    </source>
</evidence>
<evidence type="ECO:0000256" key="2">
    <source>
        <dbReference type="ARBA" id="ARBA00022729"/>
    </source>
</evidence>
<dbReference type="AlphaFoldDB" id="A0A1S3EMR3"/>
<keyword evidence="4 10" id="KW-0675">Receptor</keyword>
<evidence type="ECO:0000313" key="10">
    <source>
        <dbReference type="RefSeq" id="XP_012865244.1"/>
    </source>
</evidence>
<evidence type="ECO:0000256" key="5">
    <source>
        <dbReference type="SAM" id="MobiDB-lite"/>
    </source>
</evidence>
<dbReference type="FunFam" id="2.60.40.10:FF:000348">
    <property type="entry name" value="Interleukin 20 receptor subunit alpha"/>
    <property type="match status" value="1"/>
</dbReference>
<dbReference type="Pfam" id="PF01108">
    <property type="entry name" value="Tissue_fac"/>
    <property type="match status" value="1"/>
</dbReference>
<feature type="transmembrane region" description="Helical" evidence="6">
    <location>
        <begin position="236"/>
        <end position="258"/>
    </location>
</feature>
<dbReference type="InParanoid" id="A0A1S3EMR3"/>
<keyword evidence="3" id="KW-1015">Disulfide bond</keyword>
<comment type="similarity">
    <text evidence="1">Belongs to the type II cytokine receptor family.</text>
</comment>
<evidence type="ECO:0000256" key="7">
    <source>
        <dbReference type="SAM" id="SignalP"/>
    </source>
</evidence>
<keyword evidence="9" id="KW-1185">Reference proteome</keyword>
<proteinExistence type="inferred from homology"/>
<keyword evidence="6" id="KW-0812">Transmembrane</keyword>
<dbReference type="PANTHER" id="PTHR20859">
    <property type="entry name" value="INTERFERON/INTERLEUKIN RECEPTOR"/>
    <property type="match status" value="1"/>
</dbReference>
<feature type="region of interest" description="Disordered" evidence="5">
    <location>
        <begin position="328"/>
        <end position="418"/>
    </location>
</feature>
<dbReference type="GO" id="GO:0005886">
    <property type="term" value="C:plasma membrane"/>
    <property type="evidence" value="ECO:0007669"/>
    <property type="project" value="TreeGrafter"/>
</dbReference>
<dbReference type="InterPro" id="IPR036116">
    <property type="entry name" value="FN3_sf"/>
</dbReference>
<accession>A0A1S3EMR3</accession>
<dbReference type="Proteomes" id="UP000081671">
    <property type="component" value="Unplaced"/>
</dbReference>
<dbReference type="SUPFAM" id="SSF49265">
    <property type="entry name" value="Fibronectin type III"/>
    <property type="match status" value="2"/>
</dbReference>
<dbReference type="CTD" id="3587"/>
<evidence type="ECO:0000313" key="9">
    <source>
        <dbReference type="Proteomes" id="UP000081671"/>
    </source>
</evidence>
<feature type="compositionally biased region" description="Low complexity" evidence="5">
    <location>
        <begin position="389"/>
        <end position="404"/>
    </location>
</feature>
<dbReference type="InterPro" id="IPR013783">
    <property type="entry name" value="Ig-like_fold"/>
</dbReference>
<dbReference type="InterPro" id="IPR050650">
    <property type="entry name" value="Type-II_Cytokine-TF_Rcpt"/>
</dbReference>
<dbReference type="GO" id="GO:0004920">
    <property type="term" value="F:interleukin-10 receptor activity"/>
    <property type="evidence" value="ECO:0007669"/>
    <property type="project" value="TreeGrafter"/>
</dbReference>
<gene>
    <name evidence="10" type="primary">Il10ra</name>
</gene>
<feature type="compositionally biased region" description="Polar residues" evidence="5">
    <location>
        <begin position="349"/>
        <end position="360"/>
    </location>
</feature>
<sequence>MLLLRLLLLLPLLCLRLGRGAHRTELPSPSSVWFEALFFKHVLHWTPIPNQSPNTSYEVMLQRYGDRHWNLLPNCTKVLALSCDITMATLDLYHNNGYRAKVRAVDGHQLSNWTPASPRFTMDEVVLTVGSVKLELDNGLIHGTIQPFRPPRAPAGDKYESIFRHFRKYLIAIRKPPGNYSMVVDSEHFSLLAGEVGTLCVKVKPFIDSRTNKGNWSEEQCITLSKQYFTVTNVSLFFTCVLLLCAGLGYCLLLQLYVRRRGKLPSTLVFKQPSPFVFSSQLPCSEPWDTIHPLDEEAFPELKASGLHNSTDGGFDSNEPSLQLEESPFLLGPDSQTHETLGGVGPSALQDSCSNGSTDSGICLQGSGLLPGPGPAWEPQDENAGPGQDDSGVSLVGSSGDSGDAQPGSALGQIPLLGPEVPREEDSAVVAFQGYLRQTRRVAQPGTKEGCLEKETFLTDGLSPKFTEAGWALPAPAKGYVKQDSLRTSGAPLDAPAGQWKQLVEEWPLLAFASCGDLGTPGWSLTQDLASLDCKAARGGLLSSFDSELALPLISSLHSQEPLGQKEA</sequence>
<name>A0A1S3EMR3_DIPOR</name>
<protein>
    <submittedName>
        <fullName evidence="10">Interleukin-10 receptor subunit alpha</fullName>
    </submittedName>
</protein>
<dbReference type="RefSeq" id="XP_012865244.1">
    <property type="nucleotide sequence ID" value="XM_013009790.1"/>
</dbReference>
<feature type="chain" id="PRO_5010324362" evidence="7">
    <location>
        <begin position="21"/>
        <end position="568"/>
    </location>
</feature>
<keyword evidence="2 7" id="KW-0732">Signal</keyword>
<reference evidence="10" key="1">
    <citation type="submission" date="2025-08" db="UniProtKB">
        <authorList>
            <consortium name="RefSeq"/>
        </authorList>
    </citation>
    <scope>IDENTIFICATION</scope>
    <source>
        <tissue evidence="10">Kidney</tissue>
    </source>
</reference>
<evidence type="ECO:0000256" key="4">
    <source>
        <dbReference type="ARBA" id="ARBA00023170"/>
    </source>
</evidence>
<dbReference type="Gene3D" id="2.60.40.10">
    <property type="entry name" value="Immunoglobulins"/>
    <property type="match status" value="2"/>
</dbReference>
<dbReference type="FunCoup" id="A0A1S3EMR3">
    <property type="interactions" value="670"/>
</dbReference>
<dbReference type="PANTHER" id="PTHR20859:SF90">
    <property type="entry name" value="INTERLEUKIN-10 RECEPTOR SUBUNIT ALPHA"/>
    <property type="match status" value="1"/>
</dbReference>
<dbReference type="GeneID" id="105980836"/>
<evidence type="ECO:0000256" key="3">
    <source>
        <dbReference type="ARBA" id="ARBA00023157"/>
    </source>
</evidence>
<keyword evidence="6" id="KW-1133">Transmembrane helix</keyword>
<feature type="domain" description="Fibronectin type-III" evidence="8">
    <location>
        <begin position="8"/>
        <end position="113"/>
    </location>
</feature>
<keyword evidence="6" id="KW-0472">Membrane</keyword>
<dbReference type="InterPro" id="IPR003961">
    <property type="entry name" value="FN3_dom"/>
</dbReference>
<evidence type="ECO:0000259" key="8">
    <source>
        <dbReference type="Pfam" id="PF01108"/>
    </source>
</evidence>
<feature type="signal peptide" evidence="7">
    <location>
        <begin position="1"/>
        <end position="20"/>
    </location>
</feature>
<dbReference type="OrthoDB" id="9886749at2759"/>
<organism evidence="9 10">
    <name type="scientific">Dipodomys ordii</name>
    <name type="common">Ord's kangaroo rat</name>
    <dbReference type="NCBI Taxonomy" id="10020"/>
    <lineage>
        <taxon>Eukaryota</taxon>
        <taxon>Metazoa</taxon>
        <taxon>Chordata</taxon>
        <taxon>Craniata</taxon>
        <taxon>Vertebrata</taxon>
        <taxon>Euteleostomi</taxon>
        <taxon>Mammalia</taxon>
        <taxon>Eutheria</taxon>
        <taxon>Euarchontoglires</taxon>
        <taxon>Glires</taxon>
        <taxon>Rodentia</taxon>
        <taxon>Castorimorpha</taxon>
        <taxon>Heteromyidae</taxon>
        <taxon>Dipodomyinae</taxon>
        <taxon>Dipodomys</taxon>
    </lineage>
</organism>
<dbReference type="KEGG" id="dord:105980836"/>